<proteinExistence type="predicted"/>
<dbReference type="Proteomes" id="UP000786811">
    <property type="component" value="Unassembled WGS sequence"/>
</dbReference>
<sequence length="69" mass="8145">MSSSAKDEFYQIETPKGTVQAFYELEVLLEYFIYNVKIGRAVAYRIRPLLTKALDRVRVRRTPMNIFNI</sequence>
<name>A0A8J2H6D1_COTCN</name>
<keyword evidence="2" id="KW-1185">Reference proteome</keyword>
<dbReference type="AlphaFoldDB" id="A0A8J2H6D1"/>
<reference evidence="1" key="1">
    <citation type="submission" date="2021-04" db="EMBL/GenBank/DDBJ databases">
        <authorList>
            <person name="Chebbi M.A.C M."/>
        </authorList>
    </citation>
    <scope>NUCLEOTIDE SEQUENCE</scope>
</reference>
<dbReference type="EMBL" id="CAJNRD030001117">
    <property type="protein sequence ID" value="CAG5078372.1"/>
    <property type="molecule type" value="Genomic_DNA"/>
</dbReference>
<comment type="caution">
    <text evidence="1">The sequence shown here is derived from an EMBL/GenBank/DDBJ whole genome shotgun (WGS) entry which is preliminary data.</text>
</comment>
<gene>
    <name evidence="1" type="ORF">HICCMSTLAB_LOCUS2719</name>
</gene>
<protein>
    <submittedName>
        <fullName evidence="1">Uncharacterized protein</fullName>
    </submittedName>
</protein>
<accession>A0A8J2H6D1</accession>
<evidence type="ECO:0000313" key="2">
    <source>
        <dbReference type="Proteomes" id="UP000786811"/>
    </source>
</evidence>
<evidence type="ECO:0000313" key="1">
    <source>
        <dbReference type="EMBL" id="CAG5078372.1"/>
    </source>
</evidence>
<organism evidence="1 2">
    <name type="scientific">Cotesia congregata</name>
    <name type="common">Parasitoid wasp</name>
    <name type="synonym">Apanteles congregatus</name>
    <dbReference type="NCBI Taxonomy" id="51543"/>
    <lineage>
        <taxon>Eukaryota</taxon>
        <taxon>Metazoa</taxon>
        <taxon>Ecdysozoa</taxon>
        <taxon>Arthropoda</taxon>
        <taxon>Hexapoda</taxon>
        <taxon>Insecta</taxon>
        <taxon>Pterygota</taxon>
        <taxon>Neoptera</taxon>
        <taxon>Endopterygota</taxon>
        <taxon>Hymenoptera</taxon>
        <taxon>Apocrita</taxon>
        <taxon>Ichneumonoidea</taxon>
        <taxon>Braconidae</taxon>
        <taxon>Microgastrinae</taxon>
        <taxon>Cotesia</taxon>
    </lineage>
</organism>